<dbReference type="AlphaFoldDB" id="A0AAE0KKN4"/>
<reference evidence="7" key="1">
    <citation type="journal article" date="2023" name="Mol. Phylogenet. Evol.">
        <title>Genome-scale phylogeny and comparative genomics of the fungal order Sordariales.</title>
        <authorList>
            <person name="Hensen N."/>
            <person name="Bonometti L."/>
            <person name="Westerberg I."/>
            <person name="Brannstrom I.O."/>
            <person name="Guillou S."/>
            <person name="Cros-Aarteil S."/>
            <person name="Calhoun S."/>
            <person name="Haridas S."/>
            <person name="Kuo A."/>
            <person name="Mondo S."/>
            <person name="Pangilinan J."/>
            <person name="Riley R."/>
            <person name="LaButti K."/>
            <person name="Andreopoulos B."/>
            <person name="Lipzen A."/>
            <person name="Chen C."/>
            <person name="Yan M."/>
            <person name="Daum C."/>
            <person name="Ng V."/>
            <person name="Clum A."/>
            <person name="Steindorff A."/>
            <person name="Ohm R.A."/>
            <person name="Martin F."/>
            <person name="Silar P."/>
            <person name="Natvig D.O."/>
            <person name="Lalanne C."/>
            <person name="Gautier V."/>
            <person name="Ament-Velasquez S.L."/>
            <person name="Kruys A."/>
            <person name="Hutchinson M.I."/>
            <person name="Powell A.J."/>
            <person name="Barry K."/>
            <person name="Miller A.N."/>
            <person name="Grigoriev I.V."/>
            <person name="Debuchy R."/>
            <person name="Gladieux P."/>
            <person name="Hiltunen Thoren M."/>
            <person name="Johannesson H."/>
        </authorList>
    </citation>
    <scope>NUCLEOTIDE SEQUENCE</scope>
    <source>
        <strain evidence="7">CBS 232.78</strain>
    </source>
</reference>
<dbReference type="PANTHER" id="PTHR48208">
    <property type="entry name" value="CENTROMERE PROTEIN I"/>
    <property type="match status" value="1"/>
</dbReference>
<evidence type="ECO:0000256" key="3">
    <source>
        <dbReference type="ARBA" id="ARBA00005470"/>
    </source>
</evidence>
<dbReference type="CDD" id="cd22647">
    <property type="entry name" value="CTF3_NTD_HEAT"/>
    <property type="match status" value="1"/>
</dbReference>
<evidence type="ECO:0000256" key="1">
    <source>
        <dbReference type="ARBA" id="ARBA00004123"/>
    </source>
</evidence>
<dbReference type="GO" id="GO:0005634">
    <property type="term" value="C:nucleus"/>
    <property type="evidence" value="ECO:0007669"/>
    <property type="project" value="UniProtKB-SubCell"/>
</dbReference>
<comment type="subcellular location">
    <subcellularLocation>
        <location evidence="2">Chromosome</location>
        <location evidence="2">Centromere</location>
    </subcellularLocation>
    <subcellularLocation>
        <location evidence="1">Nucleus</location>
    </subcellularLocation>
</comment>
<evidence type="ECO:0000256" key="2">
    <source>
        <dbReference type="ARBA" id="ARBA00004584"/>
    </source>
</evidence>
<accession>A0AAE0KKN4</accession>
<organism evidence="7 8">
    <name type="scientific">Podospora didyma</name>
    <dbReference type="NCBI Taxonomy" id="330526"/>
    <lineage>
        <taxon>Eukaryota</taxon>
        <taxon>Fungi</taxon>
        <taxon>Dikarya</taxon>
        <taxon>Ascomycota</taxon>
        <taxon>Pezizomycotina</taxon>
        <taxon>Sordariomycetes</taxon>
        <taxon>Sordariomycetidae</taxon>
        <taxon>Sordariales</taxon>
        <taxon>Podosporaceae</taxon>
        <taxon>Podospora</taxon>
    </lineage>
</organism>
<evidence type="ECO:0000256" key="6">
    <source>
        <dbReference type="ARBA" id="ARBA00023328"/>
    </source>
</evidence>
<protein>
    <submittedName>
        <fullName evidence="7">Mis6-domain-containing protein</fullName>
    </submittedName>
</protein>
<reference evidence="7" key="2">
    <citation type="submission" date="2023-06" db="EMBL/GenBank/DDBJ databases">
        <authorList>
            <consortium name="Lawrence Berkeley National Laboratory"/>
            <person name="Haridas S."/>
            <person name="Hensen N."/>
            <person name="Bonometti L."/>
            <person name="Westerberg I."/>
            <person name="Brannstrom I.O."/>
            <person name="Guillou S."/>
            <person name="Cros-Aarteil S."/>
            <person name="Calhoun S."/>
            <person name="Kuo A."/>
            <person name="Mondo S."/>
            <person name="Pangilinan J."/>
            <person name="Riley R."/>
            <person name="LaButti K."/>
            <person name="Andreopoulos B."/>
            <person name="Lipzen A."/>
            <person name="Chen C."/>
            <person name="Yanf M."/>
            <person name="Daum C."/>
            <person name="Ng V."/>
            <person name="Clum A."/>
            <person name="Steindorff A."/>
            <person name="Ohm R."/>
            <person name="Martin F."/>
            <person name="Silar P."/>
            <person name="Natvig D."/>
            <person name="Lalanne C."/>
            <person name="Gautier V."/>
            <person name="Ament-velasquez S.L."/>
            <person name="Kruys A."/>
            <person name="Hutchinson M.I."/>
            <person name="Powell A.J."/>
            <person name="Barry K."/>
            <person name="Miller A.N."/>
            <person name="Grigoriev I.V."/>
            <person name="Debuchy R."/>
            <person name="Gladieux P."/>
            <person name="Thoren M.H."/>
            <person name="Johannesson H."/>
        </authorList>
    </citation>
    <scope>NUCLEOTIDE SEQUENCE</scope>
    <source>
        <strain evidence="7">CBS 232.78</strain>
    </source>
</reference>
<keyword evidence="8" id="KW-1185">Reference proteome</keyword>
<dbReference type="Pfam" id="PF07778">
    <property type="entry name" value="CENP-I"/>
    <property type="match status" value="1"/>
</dbReference>
<dbReference type="GO" id="GO:0000939">
    <property type="term" value="C:inner kinetochore"/>
    <property type="evidence" value="ECO:0007669"/>
    <property type="project" value="TreeGrafter"/>
</dbReference>
<dbReference type="EMBL" id="JAULSW010000006">
    <property type="protein sequence ID" value="KAK3377995.1"/>
    <property type="molecule type" value="Genomic_DNA"/>
</dbReference>
<comment type="caution">
    <text evidence="7">The sequence shown here is derived from an EMBL/GenBank/DDBJ whole genome shotgun (WGS) entry which is preliminary data.</text>
</comment>
<evidence type="ECO:0000256" key="5">
    <source>
        <dbReference type="ARBA" id="ARBA00023242"/>
    </source>
</evidence>
<evidence type="ECO:0000313" key="7">
    <source>
        <dbReference type="EMBL" id="KAK3377995.1"/>
    </source>
</evidence>
<sequence length="707" mass="79502">MALSGEHDLGGLLDDLETASKLPAKRRQTSIKPTVEKVKSALYDSGALPDELARLVELVTLRNNLDQASLGAIVRNLYPSRKVDDEAVLRVVGALGHGHLKPNLALQAHLLRWLVMVYHLLENPAVLSQLYGVLFNLLDTAAIRPQLCHLLALITRRKHVRPFRIQSILGLSRQTGSDPHLTGLLRVFKNYYPEIIVGDVTKGRAATFKHPDPEWRERVGKIQEQQVQNQGDGGTRNGFAVQHALDRKIKGGNASLFPPVHTQYAQETSVTLEEIDKVDDLVGNLENIELPTQLVAIMADPLLQKLLLLRPDAEAYSRIGNWLMACMGDVTSGDADFSLFLDMLDVVHDYVTSTKTLPLLLQSFFRRFFDFWNGVDRRDIVLETLSYTPLRDFAELYEQLFRPLERSMMDNTVASQLSLLKFYTLLLRRWTIVMQSRNRTETLSGSSIADLVGHVNKLTLTLTQNSPSAATHLTILDFYECTTILVSQPSLLQYVEITIPSALIVYRLQFGQSLVVLSRLYGILAQYKKAWEAVMAPSSLRQLLLRERQQITAFNGWLMDLCNCIWRGRAFGTSDLNAQGCRIPPSLEPVLDAYVREVDSELSLGTIFDLSHSPLMCLQSISFVRELEDAEVDRSPDELRTRHAGPVTHASLVQLADRGGLELSWQEYRLGVLRHLESNGFKGIPDLMYNTMKNLMKQGRGGKGQSR</sequence>
<comment type="similarity">
    <text evidence="3">Belongs to the CENP-I/CTF3 family.</text>
</comment>
<dbReference type="GO" id="GO:0000070">
    <property type="term" value="P:mitotic sister chromatid segregation"/>
    <property type="evidence" value="ECO:0007669"/>
    <property type="project" value="TreeGrafter"/>
</dbReference>
<gene>
    <name evidence="7" type="ORF">B0H63DRAFT_478539</name>
</gene>
<evidence type="ECO:0000313" key="8">
    <source>
        <dbReference type="Proteomes" id="UP001285441"/>
    </source>
</evidence>
<dbReference type="Proteomes" id="UP001285441">
    <property type="component" value="Unassembled WGS sequence"/>
</dbReference>
<dbReference type="GO" id="GO:0034080">
    <property type="term" value="P:CENP-A containing chromatin assembly"/>
    <property type="evidence" value="ECO:0007669"/>
    <property type="project" value="TreeGrafter"/>
</dbReference>
<evidence type="ECO:0000256" key="4">
    <source>
        <dbReference type="ARBA" id="ARBA00022454"/>
    </source>
</evidence>
<keyword evidence="5" id="KW-0539">Nucleus</keyword>
<keyword evidence="6" id="KW-0137">Centromere</keyword>
<proteinExistence type="inferred from homology"/>
<dbReference type="PANTHER" id="PTHR48208:SF2">
    <property type="entry name" value="CENTROMERE PROTEIN I"/>
    <property type="match status" value="1"/>
</dbReference>
<dbReference type="InterPro" id="IPR012485">
    <property type="entry name" value="CENP-I"/>
</dbReference>
<keyword evidence="4" id="KW-0158">Chromosome</keyword>
<name>A0AAE0KKN4_9PEZI</name>